<gene>
    <name evidence="2" type="ORF">HYDPIDRAFT_76162</name>
</gene>
<dbReference type="Proteomes" id="UP000053820">
    <property type="component" value="Unassembled WGS sequence"/>
</dbReference>
<sequence length="50" mass="5709">CQCPQVTPDQQHLYFLCAGLFPATVTRPETAFSFDVLDHYLMDNLECKTT</sequence>
<protein>
    <recommendedName>
        <fullName evidence="1">CxC2-like cysteine cluster KDZ transposase-associated domain-containing protein</fullName>
    </recommendedName>
</protein>
<dbReference type="InterPro" id="IPR041457">
    <property type="entry name" value="CxC2_KDZ-assoc"/>
</dbReference>
<dbReference type="AlphaFoldDB" id="A0A0C9WCF2"/>
<dbReference type="HOGENOM" id="CLU_3129743_0_0_1"/>
<organism evidence="2 3">
    <name type="scientific">Hydnomerulius pinastri MD-312</name>
    <dbReference type="NCBI Taxonomy" id="994086"/>
    <lineage>
        <taxon>Eukaryota</taxon>
        <taxon>Fungi</taxon>
        <taxon>Dikarya</taxon>
        <taxon>Basidiomycota</taxon>
        <taxon>Agaricomycotina</taxon>
        <taxon>Agaricomycetes</taxon>
        <taxon>Agaricomycetidae</taxon>
        <taxon>Boletales</taxon>
        <taxon>Boletales incertae sedis</taxon>
        <taxon>Leucogyrophana</taxon>
    </lineage>
</organism>
<accession>A0A0C9WCF2</accession>
<evidence type="ECO:0000259" key="1">
    <source>
        <dbReference type="Pfam" id="PF18803"/>
    </source>
</evidence>
<keyword evidence="3" id="KW-1185">Reference proteome</keyword>
<feature type="domain" description="CxC2-like cysteine cluster KDZ transposase-associated" evidence="1">
    <location>
        <begin position="1"/>
        <end position="49"/>
    </location>
</feature>
<dbReference type="OrthoDB" id="3149508at2759"/>
<evidence type="ECO:0000313" key="2">
    <source>
        <dbReference type="EMBL" id="KIJ62066.1"/>
    </source>
</evidence>
<feature type="non-terminal residue" evidence="2">
    <location>
        <position position="1"/>
    </location>
</feature>
<dbReference type="Pfam" id="PF18803">
    <property type="entry name" value="CxC2"/>
    <property type="match status" value="1"/>
</dbReference>
<feature type="non-terminal residue" evidence="2">
    <location>
        <position position="50"/>
    </location>
</feature>
<evidence type="ECO:0000313" key="3">
    <source>
        <dbReference type="Proteomes" id="UP000053820"/>
    </source>
</evidence>
<reference evidence="2 3" key="1">
    <citation type="submission" date="2014-04" db="EMBL/GenBank/DDBJ databases">
        <title>Evolutionary Origins and Diversification of the Mycorrhizal Mutualists.</title>
        <authorList>
            <consortium name="DOE Joint Genome Institute"/>
            <consortium name="Mycorrhizal Genomics Consortium"/>
            <person name="Kohler A."/>
            <person name="Kuo A."/>
            <person name="Nagy L.G."/>
            <person name="Floudas D."/>
            <person name="Copeland A."/>
            <person name="Barry K.W."/>
            <person name="Cichocki N."/>
            <person name="Veneault-Fourrey C."/>
            <person name="LaButti K."/>
            <person name="Lindquist E.A."/>
            <person name="Lipzen A."/>
            <person name="Lundell T."/>
            <person name="Morin E."/>
            <person name="Murat C."/>
            <person name="Riley R."/>
            <person name="Ohm R."/>
            <person name="Sun H."/>
            <person name="Tunlid A."/>
            <person name="Henrissat B."/>
            <person name="Grigoriev I.V."/>
            <person name="Hibbett D.S."/>
            <person name="Martin F."/>
        </authorList>
    </citation>
    <scope>NUCLEOTIDE SEQUENCE [LARGE SCALE GENOMIC DNA]</scope>
    <source>
        <strain evidence="2 3">MD-312</strain>
    </source>
</reference>
<name>A0A0C9WCF2_9AGAM</name>
<dbReference type="EMBL" id="KN839857">
    <property type="protein sequence ID" value="KIJ62066.1"/>
    <property type="molecule type" value="Genomic_DNA"/>
</dbReference>
<proteinExistence type="predicted"/>